<dbReference type="SUPFAM" id="SSF55729">
    <property type="entry name" value="Acyl-CoA N-acyltransferases (Nat)"/>
    <property type="match status" value="1"/>
</dbReference>
<organism evidence="2 3">
    <name type="scientific">Flaviaesturariibacter amylovorans</name>
    <dbReference type="NCBI Taxonomy" id="1084520"/>
    <lineage>
        <taxon>Bacteria</taxon>
        <taxon>Pseudomonadati</taxon>
        <taxon>Bacteroidota</taxon>
        <taxon>Chitinophagia</taxon>
        <taxon>Chitinophagales</taxon>
        <taxon>Chitinophagaceae</taxon>
        <taxon>Flaviaestuariibacter</taxon>
    </lineage>
</organism>
<dbReference type="Gene3D" id="3.40.630.30">
    <property type="match status" value="1"/>
</dbReference>
<dbReference type="CDD" id="cd04301">
    <property type="entry name" value="NAT_SF"/>
    <property type="match status" value="1"/>
</dbReference>
<proteinExistence type="predicted"/>
<protein>
    <submittedName>
        <fullName evidence="2">GNAT family N-acetyltransferase</fullName>
    </submittedName>
</protein>
<reference evidence="3" key="1">
    <citation type="journal article" date="2019" name="Int. J. Syst. Evol. Microbiol.">
        <title>The Global Catalogue of Microorganisms (GCM) 10K type strain sequencing project: providing services to taxonomists for standard genome sequencing and annotation.</title>
        <authorList>
            <consortium name="The Broad Institute Genomics Platform"/>
            <consortium name="The Broad Institute Genome Sequencing Center for Infectious Disease"/>
            <person name="Wu L."/>
            <person name="Ma J."/>
        </authorList>
    </citation>
    <scope>NUCLEOTIDE SEQUENCE [LARGE SCALE GENOMIC DNA]</scope>
    <source>
        <strain evidence="3">JCM 17919</strain>
    </source>
</reference>
<dbReference type="InterPro" id="IPR000182">
    <property type="entry name" value="GNAT_dom"/>
</dbReference>
<name>A0ABP8G714_9BACT</name>
<dbReference type="InterPro" id="IPR013653">
    <property type="entry name" value="GCN5-like_dom"/>
</dbReference>
<gene>
    <name evidence="2" type="ORF">GCM10023184_02800</name>
</gene>
<evidence type="ECO:0000259" key="1">
    <source>
        <dbReference type="PROSITE" id="PS51186"/>
    </source>
</evidence>
<dbReference type="Pfam" id="PF08445">
    <property type="entry name" value="FR47"/>
    <property type="match status" value="1"/>
</dbReference>
<dbReference type="Proteomes" id="UP001501725">
    <property type="component" value="Unassembled WGS sequence"/>
</dbReference>
<sequence length="235" mass="25444">MGTEGYLCGVDNLLNNPVFTALATRDAALGTGTNEVKRFDEAVSPFIGIREGCTDGFAQLHRELPPGRAILHATTGRMATPEGWRLQVEVPGLQFVFRGAAHSDPPGAAPLPLLPEHVPQMMALAALTKPGPFGPRTIEFGHYYGIFDGARLVAMTGQRLHLPGYSEVSAVCTHPDHLGKGYAAALLQQQLRIICAAGETPFLHVRADNARAIALYERLGFAVRGPMNFYFLKRI</sequence>
<feature type="domain" description="N-acetyltransferase" evidence="1">
    <location>
        <begin position="108"/>
        <end position="235"/>
    </location>
</feature>
<dbReference type="EMBL" id="BAABGY010000001">
    <property type="protein sequence ID" value="GAA4318537.1"/>
    <property type="molecule type" value="Genomic_DNA"/>
</dbReference>
<evidence type="ECO:0000313" key="2">
    <source>
        <dbReference type="EMBL" id="GAA4318537.1"/>
    </source>
</evidence>
<comment type="caution">
    <text evidence="2">The sequence shown here is derived from an EMBL/GenBank/DDBJ whole genome shotgun (WGS) entry which is preliminary data.</text>
</comment>
<dbReference type="InterPro" id="IPR016181">
    <property type="entry name" value="Acyl_CoA_acyltransferase"/>
</dbReference>
<dbReference type="PROSITE" id="PS51186">
    <property type="entry name" value="GNAT"/>
    <property type="match status" value="1"/>
</dbReference>
<keyword evidence="3" id="KW-1185">Reference proteome</keyword>
<accession>A0ABP8G714</accession>
<evidence type="ECO:0000313" key="3">
    <source>
        <dbReference type="Proteomes" id="UP001501725"/>
    </source>
</evidence>